<dbReference type="GO" id="GO:2000280">
    <property type="term" value="P:regulation of root development"/>
    <property type="evidence" value="ECO:0007669"/>
    <property type="project" value="TreeGrafter"/>
</dbReference>
<feature type="region of interest" description="Disordered" evidence="8">
    <location>
        <begin position="66"/>
        <end position="95"/>
    </location>
</feature>
<evidence type="ECO:0000313" key="10">
    <source>
        <dbReference type="Proteomes" id="UP000593562"/>
    </source>
</evidence>
<sequence>MARVKLVIPTTFFFLLLLFSWGSITFTEARLLKMSRNYVENSLIMNMEDNEDGVNSRRIALQDDGVAAGNNIGPDAASTDDFRPTTPGHSPGAGH</sequence>
<dbReference type="EMBL" id="JAAARO010000006">
    <property type="protein sequence ID" value="KAF5746990.1"/>
    <property type="molecule type" value="Genomic_DNA"/>
</dbReference>
<organism evidence="9 10">
    <name type="scientific">Tripterygium wilfordii</name>
    <name type="common">Thunder God vine</name>
    <dbReference type="NCBI Taxonomy" id="458696"/>
    <lineage>
        <taxon>Eukaryota</taxon>
        <taxon>Viridiplantae</taxon>
        <taxon>Streptophyta</taxon>
        <taxon>Embryophyta</taxon>
        <taxon>Tracheophyta</taxon>
        <taxon>Spermatophyta</taxon>
        <taxon>Magnoliopsida</taxon>
        <taxon>eudicotyledons</taxon>
        <taxon>Gunneridae</taxon>
        <taxon>Pentapetalae</taxon>
        <taxon>rosids</taxon>
        <taxon>fabids</taxon>
        <taxon>Celastrales</taxon>
        <taxon>Celastraceae</taxon>
        <taxon>Tripterygium</taxon>
    </lineage>
</organism>
<evidence type="ECO:0000256" key="1">
    <source>
        <dbReference type="ARBA" id="ARBA00004271"/>
    </source>
</evidence>
<evidence type="ECO:0000256" key="3">
    <source>
        <dbReference type="ARBA" id="ARBA00022523"/>
    </source>
</evidence>
<evidence type="ECO:0000256" key="5">
    <source>
        <dbReference type="ARBA" id="ARBA00022702"/>
    </source>
</evidence>
<dbReference type="GO" id="GO:0048046">
    <property type="term" value="C:apoplast"/>
    <property type="evidence" value="ECO:0007669"/>
    <property type="project" value="UniProtKB-SubCell"/>
</dbReference>
<dbReference type="GO" id="GO:1902025">
    <property type="term" value="P:nitrate import"/>
    <property type="evidence" value="ECO:0007669"/>
    <property type="project" value="TreeGrafter"/>
</dbReference>
<evidence type="ECO:0000313" key="9">
    <source>
        <dbReference type="EMBL" id="KAF5746990.1"/>
    </source>
</evidence>
<reference evidence="9 10" key="1">
    <citation type="journal article" date="2020" name="Nat. Commun.">
        <title>Genome of Tripterygium wilfordii and identification of cytochrome P450 involved in triptolide biosynthesis.</title>
        <authorList>
            <person name="Tu L."/>
            <person name="Su P."/>
            <person name="Zhang Z."/>
            <person name="Gao L."/>
            <person name="Wang J."/>
            <person name="Hu T."/>
            <person name="Zhou J."/>
            <person name="Zhang Y."/>
            <person name="Zhao Y."/>
            <person name="Liu Y."/>
            <person name="Song Y."/>
            <person name="Tong Y."/>
            <person name="Lu Y."/>
            <person name="Yang J."/>
            <person name="Xu C."/>
            <person name="Jia M."/>
            <person name="Peters R.J."/>
            <person name="Huang L."/>
            <person name="Gao W."/>
        </authorList>
    </citation>
    <scope>NUCLEOTIDE SEQUENCE [LARGE SCALE GENOMIC DNA]</scope>
    <source>
        <strain evidence="10">cv. XIE 37</strain>
        <tissue evidence="9">Leaf</tissue>
    </source>
</reference>
<dbReference type="GO" id="GO:1901371">
    <property type="term" value="P:regulation of leaf morphogenesis"/>
    <property type="evidence" value="ECO:0007669"/>
    <property type="project" value="TreeGrafter"/>
</dbReference>
<keyword evidence="3" id="KW-0052">Apoplast</keyword>
<dbReference type="PANTHER" id="PTHR33348:SF36">
    <property type="match status" value="1"/>
</dbReference>
<proteinExistence type="inferred from homology"/>
<evidence type="ECO:0000256" key="6">
    <source>
        <dbReference type="ARBA" id="ARBA00022729"/>
    </source>
</evidence>
<evidence type="ECO:0000256" key="4">
    <source>
        <dbReference type="ARBA" id="ARBA00022525"/>
    </source>
</evidence>
<keyword evidence="6" id="KW-0732">Signal</keyword>
<dbReference type="InterPro" id="IPR033250">
    <property type="entry name" value="CEP"/>
</dbReference>
<keyword evidence="4" id="KW-0964">Secreted</keyword>
<gene>
    <name evidence="9" type="ORF">HS088_TW06G01167</name>
</gene>
<accession>A0A7J7DKU8</accession>
<comment type="caution">
    <text evidence="9">The sequence shown here is derived from an EMBL/GenBank/DDBJ whole genome shotgun (WGS) entry which is preliminary data.</text>
</comment>
<keyword evidence="7" id="KW-0379">Hydroxylation</keyword>
<keyword evidence="10" id="KW-1185">Reference proteome</keyword>
<comment type="similarity">
    <text evidence="2">Belongs to the C-terminally encoded plant signaling peptide (CEP) family.</text>
</comment>
<dbReference type="AlphaFoldDB" id="A0A7J7DKU8"/>
<dbReference type="InParanoid" id="A0A7J7DKU8"/>
<comment type="subcellular location">
    <subcellularLocation>
        <location evidence="1">Secreted</location>
        <location evidence="1">Extracellular space</location>
        <location evidence="1">Apoplast</location>
    </subcellularLocation>
</comment>
<dbReference type="PANTHER" id="PTHR33348">
    <property type="entry name" value="PRECURSOR OF CEP5"/>
    <property type="match status" value="1"/>
</dbReference>
<name>A0A7J7DKU8_TRIWF</name>
<dbReference type="GO" id="GO:0048364">
    <property type="term" value="P:root development"/>
    <property type="evidence" value="ECO:0007669"/>
    <property type="project" value="InterPro"/>
</dbReference>
<dbReference type="Proteomes" id="UP000593562">
    <property type="component" value="Unassembled WGS sequence"/>
</dbReference>
<dbReference type="GO" id="GO:0006995">
    <property type="term" value="P:cellular response to nitrogen starvation"/>
    <property type="evidence" value="ECO:0007669"/>
    <property type="project" value="UniProtKB-ARBA"/>
</dbReference>
<protein>
    <submittedName>
        <fullName evidence="9">Uncharacterized protein</fullName>
    </submittedName>
</protein>
<evidence type="ECO:0000256" key="2">
    <source>
        <dbReference type="ARBA" id="ARBA00008963"/>
    </source>
</evidence>
<evidence type="ECO:0000256" key="7">
    <source>
        <dbReference type="ARBA" id="ARBA00023278"/>
    </source>
</evidence>
<evidence type="ECO:0000256" key="8">
    <source>
        <dbReference type="SAM" id="MobiDB-lite"/>
    </source>
</evidence>
<dbReference type="GO" id="GO:0005179">
    <property type="term" value="F:hormone activity"/>
    <property type="evidence" value="ECO:0007669"/>
    <property type="project" value="UniProtKB-KW"/>
</dbReference>
<keyword evidence="5" id="KW-0372">Hormone</keyword>